<dbReference type="EMBL" id="CAEQ01002823">
    <property type="protein sequence ID" value="CCD17746.1"/>
    <property type="molecule type" value="Genomic_DNA"/>
</dbReference>
<reference evidence="13" key="1">
    <citation type="submission" date="2011-07" db="EMBL/GenBank/DDBJ databases">
        <title>Divergent evolution of antigenic variation in African trypanosomes.</title>
        <authorList>
            <person name="Jackson A.P."/>
            <person name="Berry A."/>
            <person name="Allison H.C."/>
            <person name="Burton P."/>
            <person name="Anderson J."/>
            <person name="Aslett M."/>
            <person name="Brown R."/>
            <person name="Corton N."/>
            <person name="Harris D."/>
            <person name="Hauser H."/>
            <person name="Gamble J."/>
            <person name="Gilderthorp R."/>
            <person name="McQuillan J."/>
            <person name="Quail M.A."/>
            <person name="Sanders M."/>
            <person name="Van Tonder A."/>
            <person name="Ginger M.L."/>
            <person name="Donelson J.E."/>
            <person name="Field M.C."/>
            <person name="Barry J.D."/>
            <person name="Berriman M."/>
            <person name="Hertz-Fowler C."/>
        </authorList>
    </citation>
    <scope>NUCLEOTIDE SEQUENCE [LARGE SCALE GENOMIC DNA]</scope>
    <source>
        <strain evidence="13">IL3000</strain>
    </source>
</reference>
<evidence type="ECO:0000256" key="7">
    <source>
        <dbReference type="ARBA" id="ARBA00023180"/>
    </source>
</evidence>
<keyword evidence="4" id="KW-0336">GPI-anchor</keyword>
<feature type="domain" description="Trypanosome variant surface glycoprotein B-type N-terminal" evidence="11">
    <location>
        <begin position="93"/>
        <end position="403"/>
    </location>
</feature>
<accession>F9WK84</accession>
<dbReference type="VEuPathDB" id="TriTrypDB:TcIL3000_0_25290"/>
<evidence type="ECO:0000256" key="6">
    <source>
        <dbReference type="ARBA" id="ARBA00023136"/>
    </source>
</evidence>
<keyword evidence="8" id="KW-0449">Lipoprotein</keyword>
<comment type="caution">
    <text evidence="12">The sequence shown here is derived from an EMBL/GenBank/DDBJ whole genome shotgun (WGS) entry which is preliminary data.</text>
</comment>
<evidence type="ECO:0000259" key="11">
    <source>
        <dbReference type="Pfam" id="PF13206"/>
    </source>
</evidence>
<feature type="signal peptide" evidence="10">
    <location>
        <begin position="1"/>
        <end position="22"/>
    </location>
</feature>
<evidence type="ECO:0000256" key="4">
    <source>
        <dbReference type="ARBA" id="ARBA00022622"/>
    </source>
</evidence>
<dbReference type="Pfam" id="PF13206">
    <property type="entry name" value="VSG_B"/>
    <property type="match status" value="1"/>
</dbReference>
<protein>
    <submittedName>
        <fullName evidence="12">Variant surface glycoprotein</fullName>
    </submittedName>
</protein>
<dbReference type="AlphaFoldDB" id="F9WK84"/>
<keyword evidence="3" id="KW-1003">Cell membrane</keyword>
<reference evidence="12 13" key="2">
    <citation type="journal article" date="2012" name="Proc. Natl. Acad. Sci. U.S.A.">
        <title>Antigenic diversity is generated by distinct evolutionary mechanisms in African trypanosome species.</title>
        <authorList>
            <person name="Jackson A.P."/>
            <person name="Berry A."/>
            <person name="Aslett M."/>
            <person name="Allison H.C."/>
            <person name="Burton P."/>
            <person name="Vavrova-Anderson J."/>
            <person name="Brown R."/>
            <person name="Browne H."/>
            <person name="Corton N."/>
            <person name="Hauser H."/>
            <person name="Gamble J."/>
            <person name="Gilderthorp R."/>
            <person name="Marcello L."/>
            <person name="McQuillan J."/>
            <person name="Otto T.D."/>
            <person name="Quail M.A."/>
            <person name="Sanders M.J."/>
            <person name="van Tonder A."/>
            <person name="Ginger M.L."/>
            <person name="Field M.C."/>
            <person name="Barry J.D."/>
            <person name="Hertz-Fowler C."/>
            <person name="Berriman M."/>
        </authorList>
    </citation>
    <scope>NUCLEOTIDE SEQUENCE [LARGE SCALE GENOMIC DNA]</scope>
    <source>
        <strain evidence="12 13">IL3000</strain>
    </source>
</reference>
<evidence type="ECO:0000256" key="5">
    <source>
        <dbReference type="ARBA" id="ARBA00022729"/>
    </source>
</evidence>
<evidence type="ECO:0000256" key="1">
    <source>
        <dbReference type="ARBA" id="ARBA00002523"/>
    </source>
</evidence>
<feature type="chain" id="PRO_5003390521" evidence="10">
    <location>
        <begin position="23"/>
        <end position="445"/>
    </location>
</feature>
<gene>
    <name evidence="12" type="ORF">TCIL3000_0_25290</name>
</gene>
<keyword evidence="5 10" id="KW-0732">Signal</keyword>
<evidence type="ECO:0000313" key="12">
    <source>
        <dbReference type="EMBL" id="CCD17746.1"/>
    </source>
</evidence>
<feature type="coiled-coil region" evidence="9">
    <location>
        <begin position="378"/>
        <end position="415"/>
    </location>
</feature>
<organism evidence="12 13">
    <name type="scientific">Trypanosoma congolense (strain IL3000)</name>
    <dbReference type="NCBI Taxonomy" id="1068625"/>
    <lineage>
        <taxon>Eukaryota</taxon>
        <taxon>Discoba</taxon>
        <taxon>Euglenozoa</taxon>
        <taxon>Kinetoplastea</taxon>
        <taxon>Metakinetoplastina</taxon>
        <taxon>Trypanosomatida</taxon>
        <taxon>Trypanosomatidae</taxon>
        <taxon>Trypanosoma</taxon>
        <taxon>Nannomonas</taxon>
    </lineage>
</organism>
<comment type="function">
    <text evidence="1">VSG forms a coat on the surface of the parasite. The trypanosome evades the immune response of the host by expressing a series of antigenically distinct VSGs from an estimated 1000 VSG genes.</text>
</comment>
<evidence type="ECO:0000256" key="2">
    <source>
        <dbReference type="ARBA" id="ARBA00004609"/>
    </source>
</evidence>
<keyword evidence="13" id="KW-1185">Reference proteome</keyword>
<evidence type="ECO:0000256" key="8">
    <source>
        <dbReference type="ARBA" id="ARBA00023288"/>
    </source>
</evidence>
<keyword evidence="6" id="KW-0472">Membrane</keyword>
<sequence>MRKAMRILEFLFFTIFLGGASSTTGNELYNQEEFKHLCKILRVAEGEPPEIPDELGKFLETRKILEKLLRATKTSLATYQKVIQLKSSDKEDAEFVSYTVKRRIANEKIKHAMEKANDVYNRMEEELIKAKKERTLARSNLVHAIYGVQVGELPKEENITDVLQNVSKASIFNRWGGNKKINVHDDVPKDPTCGATTGEGAGFTLINDFYCLCVGRDNAKAVCHQDIAGPCCCCCEKCPKECKCDNSCDCKSKNCGDCKLHKKWMSLFDVGKGKLVDVPEGWKRIREACLNTSTETVNTTAESIQEVLDDFNKLLGNNTKGIESGSDAENESRRLVVLGYVKKMNSQYNSCTGSTDAVCVDYWTVLNNRHGIVWHTFMVQAQKHLQEMEKHIKKAQQLSTMIQKLKESAEESYRKSGHGSMLWPEDYGARENIWHPFFIVFAFFS</sequence>
<feature type="coiled-coil region" evidence="9">
    <location>
        <begin position="106"/>
        <end position="140"/>
    </location>
</feature>
<evidence type="ECO:0000313" key="13">
    <source>
        <dbReference type="Proteomes" id="UP000000702"/>
    </source>
</evidence>
<evidence type="ECO:0000256" key="9">
    <source>
        <dbReference type="SAM" id="Coils"/>
    </source>
</evidence>
<proteinExistence type="predicted"/>
<dbReference type="Proteomes" id="UP000000702">
    <property type="component" value="Unassembled WGS sequence"/>
</dbReference>
<name>F9WK84_TRYCI</name>
<evidence type="ECO:0000256" key="3">
    <source>
        <dbReference type="ARBA" id="ARBA00022475"/>
    </source>
</evidence>
<dbReference type="GO" id="GO:0098552">
    <property type="term" value="C:side of membrane"/>
    <property type="evidence" value="ECO:0007669"/>
    <property type="project" value="UniProtKB-KW"/>
</dbReference>
<comment type="subcellular location">
    <subcellularLocation>
        <location evidence="2">Cell membrane</location>
        <topology evidence="2">Lipid-anchor</topology>
        <topology evidence="2">GPI-anchor</topology>
    </subcellularLocation>
</comment>
<dbReference type="GO" id="GO:0005886">
    <property type="term" value="C:plasma membrane"/>
    <property type="evidence" value="ECO:0007669"/>
    <property type="project" value="UniProtKB-SubCell"/>
</dbReference>
<keyword evidence="9" id="KW-0175">Coiled coil</keyword>
<keyword evidence="7" id="KW-0325">Glycoprotein</keyword>
<dbReference type="InterPro" id="IPR025932">
    <property type="entry name" value="Trypano_VSG_B_N_dom"/>
</dbReference>
<evidence type="ECO:0000256" key="10">
    <source>
        <dbReference type="SAM" id="SignalP"/>
    </source>
</evidence>